<evidence type="ECO:0000256" key="1">
    <source>
        <dbReference type="SAM" id="MobiDB-lite"/>
    </source>
</evidence>
<dbReference type="Proteomes" id="UP000095287">
    <property type="component" value="Unplaced"/>
</dbReference>
<evidence type="ECO:0000313" key="3">
    <source>
        <dbReference type="Proteomes" id="UP000095287"/>
    </source>
</evidence>
<sequence length="150" mass="16346">MMFFSVSFFLFVHLGTACLRSFPGGGFFVDVPKPKHRRALSFTPASTTSATATTVSTTTTTTPTPMTTTMTTTTTTTTPMSNSGIFVSNSIGQEWFEKPIDNAMVTDRYSKIKPIALQKRQLDPITGFGPGTWPKNIYGGRQANLFQDVG</sequence>
<dbReference type="AlphaFoldDB" id="A0A1I7ZJA1"/>
<evidence type="ECO:0000313" key="4">
    <source>
        <dbReference type="WBParaSite" id="L893_g26853.t1"/>
    </source>
</evidence>
<feature type="signal peptide" evidence="2">
    <location>
        <begin position="1"/>
        <end position="17"/>
    </location>
</feature>
<accession>A0A1I7ZJA1</accession>
<name>A0A1I7ZJA1_9BILA</name>
<feature type="region of interest" description="Disordered" evidence="1">
    <location>
        <begin position="53"/>
        <end position="79"/>
    </location>
</feature>
<proteinExistence type="predicted"/>
<evidence type="ECO:0000256" key="2">
    <source>
        <dbReference type="SAM" id="SignalP"/>
    </source>
</evidence>
<dbReference type="WBParaSite" id="L893_g26853.t1">
    <property type="protein sequence ID" value="L893_g26853.t1"/>
    <property type="gene ID" value="L893_g26853"/>
</dbReference>
<protein>
    <submittedName>
        <fullName evidence="4">COesterase domain-containing protein</fullName>
    </submittedName>
</protein>
<feature type="chain" id="PRO_5009313528" evidence="2">
    <location>
        <begin position="18"/>
        <end position="150"/>
    </location>
</feature>
<reference evidence="4" key="1">
    <citation type="submission" date="2016-11" db="UniProtKB">
        <authorList>
            <consortium name="WormBaseParasite"/>
        </authorList>
    </citation>
    <scope>IDENTIFICATION</scope>
</reference>
<organism evidence="3 4">
    <name type="scientific">Steinernema glaseri</name>
    <dbReference type="NCBI Taxonomy" id="37863"/>
    <lineage>
        <taxon>Eukaryota</taxon>
        <taxon>Metazoa</taxon>
        <taxon>Ecdysozoa</taxon>
        <taxon>Nematoda</taxon>
        <taxon>Chromadorea</taxon>
        <taxon>Rhabditida</taxon>
        <taxon>Tylenchina</taxon>
        <taxon>Panagrolaimomorpha</taxon>
        <taxon>Strongyloidoidea</taxon>
        <taxon>Steinernematidae</taxon>
        <taxon>Steinernema</taxon>
    </lineage>
</organism>
<keyword evidence="3" id="KW-1185">Reference proteome</keyword>
<keyword evidence="2" id="KW-0732">Signal</keyword>